<evidence type="ECO:0000259" key="11">
    <source>
        <dbReference type="Pfam" id="PF07732"/>
    </source>
</evidence>
<sequence length="608" mass="66897">MFDTRSLRGLLTALWLLFAAIPTVIGKPSRPCTLGPRKFELTLEWKKHAPDGFERDMILVNGQFPGPLLEITEGDDVEVLVHNKLPYNTTIHYHGIEMHNTPWSDGVPGLTQRQIQPGSSFTYRWTATQYGSYWYHAHQRGQINDGLYGPIIIHPRHGRENPLDLISNDPATVRALEKAVADVKPLVMSDLRHITSDEDWELSLASGIETPCYDSVLFNGKGRVNCWPQEKINSLLGPEQAPLLGLINATGMTDKACLPAEVLGALAAGSPTDLSVIPPDIFDVCTPTEQPLEVIEVPSSQGWVALDVIATFGLIAGSFSIDEHPVWIYAVDGAYIEPQLVEAISVTNGDRFSILVKLDKEPGDYTIRMASTAAAQMLSGYATLSYAEGGRNEASAGYINDVGKNTTASVRFFDQAAMRSFPPETVSPTADQTYKLGLRVAGASYQWALNNTIYPSHLDNENPILFNPQREDEGQHNVTISTQNGTWVDLVFVAETFPMPPHPIHKHGNRMWLIGQGEGAFEYASVAEAAAAMPEAFNFVNPPKRDGFATPPANTGQTWMAVRYHVTNPGAWFLHCHIQAHLQGGMAMVIQDGVDSWPTIPDEYLGYH</sequence>
<proteinExistence type="inferred from homology"/>
<dbReference type="PANTHER" id="PTHR11709:SF488">
    <property type="entry name" value="LACCASE-RELATED"/>
    <property type="match status" value="1"/>
</dbReference>
<dbReference type="CDD" id="cd13898">
    <property type="entry name" value="CuRO_3_Abr2_like"/>
    <property type="match status" value="1"/>
</dbReference>
<evidence type="ECO:0000256" key="6">
    <source>
        <dbReference type="ARBA" id="ARBA00023008"/>
    </source>
</evidence>
<dbReference type="Proteomes" id="UP001187682">
    <property type="component" value="Unassembled WGS sequence"/>
</dbReference>
<feature type="signal peptide" evidence="8">
    <location>
        <begin position="1"/>
        <end position="26"/>
    </location>
</feature>
<dbReference type="EMBL" id="ONZQ02000024">
    <property type="protein sequence ID" value="SPO07734.1"/>
    <property type="molecule type" value="Genomic_DNA"/>
</dbReference>
<dbReference type="PANTHER" id="PTHR11709">
    <property type="entry name" value="MULTI-COPPER OXIDASE"/>
    <property type="match status" value="1"/>
</dbReference>
<protein>
    <submittedName>
        <fullName evidence="12">Related to laccase</fullName>
    </submittedName>
</protein>
<dbReference type="PROSITE" id="PS00079">
    <property type="entry name" value="MULTICOPPER_OXIDASE1"/>
    <property type="match status" value="1"/>
</dbReference>
<keyword evidence="7" id="KW-0325">Glycoprotein</keyword>
<evidence type="ECO:0000256" key="3">
    <source>
        <dbReference type="ARBA" id="ARBA00022729"/>
    </source>
</evidence>
<dbReference type="InterPro" id="IPR033138">
    <property type="entry name" value="Cu_oxidase_CS"/>
</dbReference>
<name>A0AAE8N8D3_9PEZI</name>
<reference evidence="12" key="1">
    <citation type="submission" date="2018-03" db="EMBL/GenBank/DDBJ databases">
        <authorList>
            <person name="Guldener U."/>
        </authorList>
    </citation>
    <scope>NUCLEOTIDE SEQUENCE</scope>
</reference>
<dbReference type="Pfam" id="PF07732">
    <property type="entry name" value="Cu-oxidase_3"/>
    <property type="match status" value="1"/>
</dbReference>
<evidence type="ECO:0000256" key="8">
    <source>
        <dbReference type="SAM" id="SignalP"/>
    </source>
</evidence>
<evidence type="ECO:0000256" key="4">
    <source>
        <dbReference type="ARBA" id="ARBA00022737"/>
    </source>
</evidence>
<dbReference type="CDD" id="cd13850">
    <property type="entry name" value="CuRO_1_Abr2_like"/>
    <property type="match status" value="1"/>
</dbReference>
<evidence type="ECO:0000256" key="1">
    <source>
        <dbReference type="ARBA" id="ARBA00010609"/>
    </source>
</evidence>
<evidence type="ECO:0000256" key="7">
    <source>
        <dbReference type="ARBA" id="ARBA00023180"/>
    </source>
</evidence>
<dbReference type="InterPro" id="IPR008972">
    <property type="entry name" value="Cupredoxin"/>
</dbReference>
<feature type="domain" description="Plastocyanin-like" evidence="10">
    <location>
        <begin position="472"/>
        <end position="592"/>
    </location>
</feature>
<dbReference type="Gene3D" id="2.60.40.420">
    <property type="entry name" value="Cupredoxins - blue copper proteins"/>
    <property type="match status" value="3"/>
</dbReference>
<dbReference type="GO" id="GO:0016491">
    <property type="term" value="F:oxidoreductase activity"/>
    <property type="evidence" value="ECO:0007669"/>
    <property type="project" value="UniProtKB-KW"/>
</dbReference>
<evidence type="ECO:0000256" key="2">
    <source>
        <dbReference type="ARBA" id="ARBA00022723"/>
    </source>
</evidence>
<keyword evidence="4" id="KW-0677">Repeat</keyword>
<dbReference type="PROSITE" id="PS00080">
    <property type="entry name" value="MULTICOPPER_OXIDASE2"/>
    <property type="match status" value="1"/>
</dbReference>
<evidence type="ECO:0000259" key="9">
    <source>
        <dbReference type="Pfam" id="PF00394"/>
    </source>
</evidence>
<dbReference type="FunFam" id="2.60.40.420:FF:000036">
    <property type="entry name" value="L-ascorbate oxidase"/>
    <property type="match status" value="1"/>
</dbReference>
<feature type="domain" description="Plastocyanin-like" evidence="11">
    <location>
        <begin position="44"/>
        <end position="156"/>
    </location>
</feature>
<keyword evidence="2" id="KW-0479">Metal-binding</keyword>
<dbReference type="GO" id="GO:0005507">
    <property type="term" value="F:copper ion binding"/>
    <property type="evidence" value="ECO:0007669"/>
    <property type="project" value="InterPro"/>
</dbReference>
<gene>
    <name evidence="12" type="ORF">DNG_10429</name>
</gene>
<dbReference type="InterPro" id="IPR011707">
    <property type="entry name" value="Cu-oxidase-like_N"/>
</dbReference>
<evidence type="ECO:0000313" key="12">
    <source>
        <dbReference type="EMBL" id="SPO07734.1"/>
    </source>
</evidence>
<dbReference type="AlphaFoldDB" id="A0AAE8N8D3"/>
<dbReference type="Pfam" id="PF00394">
    <property type="entry name" value="Cu-oxidase"/>
    <property type="match status" value="1"/>
</dbReference>
<dbReference type="InterPro" id="IPR002355">
    <property type="entry name" value="Cu_oxidase_Cu_BS"/>
</dbReference>
<dbReference type="Pfam" id="PF07731">
    <property type="entry name" value="Cu-oxidase_2"/>
    <property type="match status" value="1"/>
</dbReference>
<feature type="domain" description="Plastocyanin-like" evidence="9">
    <location>
        <begin position="187"/>
        <end position="387"/>
    </location>
</feature>
<dbReference type="CDD" id="cd13876">
    <property type="entry name" value="CuRO_2_Abr2_like"/>
    <property type="match status" value="1"/>
</dbReference>
<organism evidence="12 13">
    <name type="scientific">Cephalotrichum gorgonifer</name>
    <dbReference type="NCBI Taxonomy" id="2041049"/>
    <lineage>
        <taxon>Eukaryota</taxon>
        <taxon>Fungi</taxon>
        <taxon>Dikarya</taxon>
        <taxon>Ascomycota</taxon>
        <taxon>Pezizomycotina</taxon>
        <taxon>Sordariomycetes</taxon>
        <taxon>Hypocreomycetidae</taxon>
        <taxon>Microascales</taxon>
        <taxon>Microascaceae</taxon>
        <taxon>Cephalotrichum</taxon>
    </lineage>
</organism>
<dbReference type="InterPro" id="IPR001117">
    <property type="entry name" value="Cu-oxidase_2nd"/>
</dbReference>
<feature type="chain" id="PRO_5042226873" evidence="8">
    <location>
        <begin position="27"/>
        <end position="608"/>
    </location>
</feature>
<keyword evidence="6" id="KW-0186">Copper</keyword>
<accession>A0AAE8N8D3</accession>
<keyword evidence="13" id="KW-1185">Reference proteome</keyword>
<dbReference type="InterPro" id="IPR045087">
    <property type="entry name" value="Cu-oxidase_fam"/>
</dbReference>
<keyword evidence="3 8" id="KW-0732">Signal</keyword>
<dbReference type="InterPro" id="IPR011706">
    <property type="entry name" value="Cu-oxidase_C"/>
</dbReference>
<evidence type="ECO:0000256" key="5">
    <source>
        <dbReference type="ARBA" id="ARBA00023002"/>
    </source>
</evidence>
<comment type="similarity">
    <text evidence="1">Belongs to the multicopper oxidase family.</text>
</comment>
<keyword evidence="5" id="KW-0560">Oxidoreductase</keyword>
<evidence type="ECO:0000259" key="10">
    <source>
        <dbReference type="Pfam" id="PF07731"/>
    </source>
</evidence>
<dbReference type="SUPFAM" id="SSF49503">
    <property type="entry name" value="Cupredoxins"/>
    <property type="match status" value="3"/>
</dbReference>
<comment type="caution">
    <text evidence="12">The sequence shown here is derived from an EMBL/GenBank/DDBJ whole genome shotgun (WGS) entry which is preliminary data.</text>
</comment>
<evidence type="ECO:0000313" key="13">
    <source>
        <dbReference type="Proteomes" id="UP001187682"/>
    </source>
</evidence>